<comment type="caution">
    <text evidence="1">The sequence shown here is derived from an EMBL/GenBank/DDBJ whole genome shotgun (WGS) entry which is preliminary data.</text>
</comment>
<name>A0A9Q1C8P8_HOLLE</name>
<organism evidence="1 2">
    <name type="scientific">Holothuria leucospilota</name>
    <name type="common">Black long sea cucumber</name>
    <name type="synonym">Mertensiothuria leucospilota</name>
    <dbReference type="NCBI Taxonomy" id="206669"/>
    <lineage>
        <taxon>Eukaryota</taxon>
        <taxon>Metazoa</taxon>
        <taxon>Echinodermata</taxon>
        <taxon>Eleutherozoa</taxon>
        <taxon>Echinozoa</taxon>
        <taxon>Holothuroidea</taxon>
        <taxon>Aspidochirotacea</taxon>
        <taxon>Aspidochirotida</taxon>
        <taxon>Holothuriidae</taxon>
        <taxon>Holothuria</taxon>
    </lineage>
</organism>
<evidence type="ECO:0000313" key="2">
    <source>
        <dbReference type="Proteomes" id="UP001152320"/>
    </source>
</evidence>
<keyword evidence="2" id="KW-1185">Reference proteome</keyword>
<gene>
    <name evidence="1" type="ORF">HOLleu_14505</name>
</gene>
<sequence length="110" mass="13097">MRATKSVRCLREGPYPDTDRLRKLDLPCLRYRRLHCNMIYYMCKYLTGDMAGNAILFQKALDSYSRGHPLKIHKPRCNNSCKTKILYSVKHRRMELATIAHRYCFIVKRI</sequence>
<reference evidence="1" key="1">
    <citation type="submission" date="2021-10" db="EMBL/GenBank/DDBJ databases">
        <title>Tropical sea cucumber genome reveals ecological adaptation and Cuvierian tubules defense mechanism.</title>
        <authorList>
            <person name="Chen T."/>
        </authorList>
    </citation>
    <scope>NUCLEOTIDE SEQUENCE</scope>
    <source>
        <strain evidence="1">Nanhai2018</strain>
        <tissue evidence="1">Muscle</tissue>
    </source>
</reference>
<accession>A0A9Q1C8P8</accession>
<protein>
    <submittedName>
        <fullName evidence="1">Uncharacterized protein</fullName>
    </submittedName>
</protein>
<dbReference type="Proteomes" id="UP001152320">
    <property type="component" value="Chromosome 6"/>
</dbReference>
<evidence type="ECO:0000313" key="1">
    <source>
        <dbReference type="EMBL" id="KAJ8040268.1"/>
    </source>
</evidence>
<dbReference type="EMBL" id="JAIZAY010000006">
    <property type="protein sequence ID" value="KAJ8040268.1"/>
    <property type="molecule type" value="Genomic_DNA"/>
</dbReference>
<proteinExistence type="predicted"/>
<dbReference type="AlphaFoldDB" id="A0A9Q1C8P8"/>